<evidence type="ECO:0000313" key="8">
    <source>
        <dbReference type="EMBL" id="ERL86564.1"/>
    </source>
</evidence>
<comment type="subunit">
    <text evidence="2">Homodimer.</text>
</comment>
<reference evidence="8 9" key="1">
    <citation type="journal article" date="2013" name="Genome Biol.">
        <title>Draft genome of the mountain pine beetle, Dendroctonus ponderosae Hopkins, a major forest pest.</title>
        <authorList>
            <person name="Keeling C.I."/>
            <person name="Yuen M.M."/>
            <person name="Liao N.Y."/>
            <person name="Docking T.R."/>
            <person name="Chan S.K."/>
            <person name="Taylor G.A."/>
            <person name="Palmquist D.L."/>
            <person name="Jackman S.D."/>
            <person name="Nguyen A."/>
            <person name="Li M."/>
            <person name="Henderson H."/>
            <person name="Janes J.K."/>
            <person name="Zhao Y."/>
            <person name="Pandoh P."/>
            <person name="Moore R."/>
            <person name="Sperling F.A."/>
            <person name="Huber D.P."/>
            <person name="Birol I."/>
            <person name="Jones S.J."/>
            <person name="Bohlmann J."/>
        </authorList>
    </citation>
    <scope>NUCLEOTIDE SEQUENCE</scope>
</reference>
<dbReference type="PROSITE" id="PS00653">
    <property type="entry name" value="GLYCOSYL_HYDROL_F1_2"/>
    <property type="match status" value="1"/>
</dbReference>
<evidence type="ECO:0000256" key="5">
    <source>
        <dbReference type="ARBA" id="ARBA00023295"/>
    </source>
</evidence>
<evidence type="ECO:0000256" key="1">
    <source>
        <dbReference type="ARBA" id="ARBA00010838"/>
    </source>
</evidence>
<gene>
    <name evidence="8" type="ORF">D910_03971</name>
</gene>
<organism evidence="8 9">
    <name type="scientific">Dendroctonus ponderosae</name>
    <name type="common">Mountain pine beetle</name>
    <dbReference type="NCBI Taxonomy" id="77166"/>
    <lineage>
        <taxon>Eukaryota</taxon>
        <taxon>Metazoa</taxon>
        <taxon>Ecdysozoa</taxon>
        <taxon>Arthropoda</taxon>
        <taxon>Hexapoda</taxon>
        <taxon>Insecta</taxon>
        <taxon>Pterygota</taxon>
        <taxon>Neoptera</taxon>
        <taxon>Endopterygota</taxon>
        <taxon>Coleoptera</taxon>
        <taxon>Polyphaga</taxon>
        <taxon>Cucujiformia</taxon>
        <taxon>Curculionidae</taxon>
        <taxon>Scolytinae</taxon>
        <taxon>Dendroctonus</taxon>
    </lineage>
</organism>
<evidence type="ECO:0000256" key="6">
    <source>
        <dbReference type="RuleBase" id="RU003690"/>
    </source>
</evidence>
<evidence type="ECO:0000256" key="2">
    <source>
        <dbReference type="ARBA" id="ARBA00011738"/>
    </source>
</evidence>
<evidence type="ECO:0000256" key="4">
    <source>
        <dbReference type="ARBA" id="ARBA00023180"/>
    </source>
</evidence>
<dbReference type="Proteomes" id="UP000030742">
    <property type="component" value="Unassembled WGS sequence"/>
</dbReference>
<accession>U4TY68</accession>
<dbReference type="PANTHER" id="PTHR10353:SF36">
    <property type="entry name" value="LP05116P"/>
    <property type="match status" value="1"/>
</dbReference>
<dbReference type="OrthoDB" id="65569at2759"/>
<name>U4TY68_DENPD</name>
<evidence type="ECO:0000256" key="7">
    <source>
        <dbReference type="SAM" id="SignalP"/>
    </source>
</evidence>
<feature type="signal peptide" evidence="7">
    <location>
        <begin position="1"/>
        <end position="21"/>
    </location>
</feature>
<evidence type="ECO:0000256" key="3">
    <source>
        <dbReference type="ARBA" id="ARBA00022801"/>
    </source>
</evidence>
<keyword evidence="5" id="KW-0326">Glycosidase</keyword>
<dbReference type="FunFam" id="3.20.20.80:FF:000013">
    <property type="entry name" value="lactase-phlorizin hydrolase"/>
    <property type="match status" value="1"/>
</dbReference>
<dbReference type="PRINTS" id="PR00131">
    <property type="entry name" value="GLHYDRLASE1"/>
</dbReference>
<proteinExistence type="inferred from homology"/>
<dbReference type="Gene3D" id="3.20.20.80">
    <property type="entry name" value="Glycosidases"/>
    <property type="match status" value="1"/>
</dbReference>
<comment type="similarity">
    <text evidence="1 6">Belongs to the glycosyl hydrolase 1 family.</text>
</comment>
<keyword evidence="3" id="KW-0378">Hydrolase</keyword>
<keyword evidence="7" id="KW-0732">Signal</keyword>
<dbReference type="PANTHER" id="PTHR10353">
    <property type="entry name" value="GLYCOSYL HYDROLASE"/>
    <property type="match status" value="1"/>
</dbReference>
<dbReference type="InterPro" id="IPR033132">
    <property type="entry name" value="GH_1_N_CS"/>
</dbReference>
<dbReference type="GO" id="GO:0005975">
    <property type="term" value="P:carbohydrate metabolic process"/>
    <property type="evidence" value="ECO:0007669"/>
    <property type="project" value="InterPro"/>
</dbReference>
<dbReference type="EMBL" id="KB631829">
    <property type="protein sequence ID" value="ERL86564.1"/>
    <property type="molecule type" value="Genomic_DNA"/>
</dbReference>
<dbReference type="AlphaFoldDB" id="U4TY68"/>
<feature type="chain" id="PRO_5004655797" description="Beta-glucosidase" evidence="7">
    <location>
        <begin position="22"/>
        <end position="518"/>
    </location>
</feature>
<evidence type="ECO:0008006" key="10">
    <source>
        <dbReference type="Google" id="ProtNLM"/>
    </source>
</evidence>
<dbReference type="InterPro" id="IPR017853">
    <property type="entry name" value="GH"/>
</dbReference>
<dbReference type="GO" id="GO:0008422">
    <property type="term" value="F:beta-glucosidase activity"/>
    <property type="evidence" value="ECO:0007669"/>
    <property type="project" value="TreeGrafter"/>
</dbReference>
<protein>
    <recommendedName>
        <fullName evidence="10">Beta-glucosidase</fullName>
    </recommendedName>
</protein>
<evidence type="ECO:0000313" key="9">
    <source>
        <dbReference type="Proteomes" id="UP000030742"/>
    </source>
</evidence>
<keyword evidence="4" id="KW-0325">Glycoprotein</keyword>
<dbReference type="InterPro" id="IPR001360">
    <property type="entry name" value="Glyco_hydro_1"/>
</dbReference>
<dbReference type="Pfam" id="PF00232">
    <property type="entry name" value="Glyco_hydro_1"/>
    <property type="match status" value="1"/>
</dbReference>
<dbReference type="SUPFAM" id="SSF51445">
    <property type="entry name" value="(Trans)glycosidases"/>
    <property type="match status" value="1"/>
</dbReference>
<sequence length="518" mass="59141">MKLFGIALVATLGCFLPESKGEGPLGSHAHLFSDEVSNIAFPEGFMWGYASAAYQVEGAWDEDGKGEGIWDYDAHNHADWFPEGQNGDIACDAYHNTDVDVGLLVRQGVNTYRFSIAWSRVLPTGHIDNINEKGLEYYRDLIQKLRANNIEPLVTMHHWDNPRAIEDEGGFLNDDIVPTFVEYANLLFENFGEDVKWWTTFNEPKQTCAGGYDSGYISPQNLHPGTGGYKCAHNLLKAHAKVYRLYEQKYKPTQNGKIGMVIDESWMEPASNSTEDIEAAERASLMTYGWYAHPIVYGDYSEVMRQRVDERSALQGYSESRLPVFTDEEKEELRGSYDYLAVNMYTTVLVAHQEDAPIEEVSLASDLSVYTYQPDDWEKTVTDWFKVVPWGARHLVRWIRDTYGDEKGIIVTENGYHDSGNEMDDLETRGRYHKLYLSNLNDVIYQDGVNLIGYVAWSLMNDVEWYAGWLVNLGHYHVDFDSPERTRTPKASAEYFRKVVTTNCLVDSCEPTTKKIRL</sequence>